<accession>A0A8S1RD75</accession>
<dbReference type="PANTHER" id="PTHR45798:SF97">
    <property type="entry name" value="ALCOHOL-SENSITIVE RING FINGER PROTEIN 1"/>
    <property type="match status" value="1"/>
</dbReference>
<proteinExistence type="predicted"/>
<evidence type="ECO:0000259" key="5">
    <source>
        <dbReference type="PROSITE" id="PS50089"/>
    </source>
</evidence>
<protein>
    <recommendedName>
        <fullName evidence="5">RING-type domain-containing protein</fullName>
    </recommendedName>
</protein>
<evidence type="ECO:0000256" key="4">
    <source>
        <dbReference type="PROSITE-ProRule" id="PRU00175"/>
    </source>
</evidence>
<dbReference type="InterPro" id="IPR001841">
    <property type="entry name" value="Znf_RING"/>
</dbReference>
<dbReference type="EMBL" id="CAJJDN010000166">
    <property type="protein sequence ID" value="CAD8126236.1"/>
    <property type="molecule type" value="Genomic_DNA"/>
</dbReference>
<comment type="caution">
    <text evidence="6">The sequence shown here is derived from an EMBL/GenBank/DDBJ whole genome shotgun (WGS) entry which is preliminary data.</text>
</comment>
<evidence type="ECO:0000256" key="1">
    <source>
        <dbReference type="ARBA" id="ARBA00022723"/>
    </source>
</evidence>
<dbReference type="OrthoDB" id="289886at2759"/>
<feature type="domain" description="RING-type" evidence="5">
    <location>
        <begin position="91"/>
        <end position="132"/>
    </location>
</feature>
<evidence type="ECO:0000256" key="3">
    <source>
        <dbReference type="ARBA" id="ARBA00022833"/>
    </source>
</evidence>
<organism evidence="6 7">
    <name type="scientific">Paramecium sonneborni</name>
    <dbReference type="NCBI Taxonomy" id="65129"/>
    <lineage>
        <taxon>Eukaryota</taxon>
        <taxon>Sar</taxon>
        <taxon>Alveolata</taxon>
        <taxon>Ciliophora</taxon>
        <taxon>Intramacronucleata</taxon>
        <taxon>Oligohymenophorea</taxon>
        <taxon>Peniculida</taxon>
        <taxon>Parameciidae</taxon>
        <taxon>Paramecium</taxon>
    </lineage>
</organism>
<dbReference type="InterPro" id="IPR052788">
    <property type="entry name" value="RING-type_E3_ligase_ATL"/>
</dbReference>
<dbReference type="PANTHER" id="PTHR45798">
    <property type="entry name" value="RING-H2 FINGER PROTEIN ATL61-RELATED-RELATED"/>
    <property type="match status" value="1"/>
</dbReference>
<evidence type="ECO:0000313" key="7">
    <source>
        <dbReference type="Proteomes" id="UP000692954"/>
    </source>
</evidence>
<gene>
    <name evidence="6" type="ORF">PSON_ATCC_30995.1.T1660014</name>
</gene>
<keyword evidence="2 4" id="KW-0863">Zinc-finger</keyword>
<dbReference type="FunFam" id="3.30.40.10:FF:001413">
    <property type="entry name" value="Uncharacterized protein"/>
    <property type="match status" value="1"/>
</dbReference>
<dbReference type="Proteomes" id="UP000692954">
    <property type="component" value="Unassembled WGS sequence"/>
</dbReference>
<dbReference type="GO" id="GO:0008270">
    <property type="term" value="F:zinc ion binding"/>
    <property type="evidence" value="ECO:0007669"/>
    <property type="project" value="UniProtKB-KW"/>
</dbReference>
<name>A0A8S1RD75_9CILI</name>
<sequence>MNQKRQQQFKNAYERVQEIKKKIQKNQIQQPRFPWQPMFLLYKMFMDLNSMQIPITIPTNLKIVKARKPKNWFDDIPILVGVDEIAQSEKCAVCLEDINDQNLIKILKCNHYFHNECIKEWLIIKAECPTCRDKIHQY</sequence>
<evidence type="ECO:0000313" key="6">
    <source>
        <dbReference type="EMBL" id="CAD8126236.1"/>
    </source>
</evidence>
<keyword evidence="7" id="KW-1185">Reference proteome</keyword>
<dbReference type="PROSITE" id="PS50089">
    <property type="entry name" value="ZF_RING_2"/>
    <property type="match status" value="1"/>
</dbReference>
<dbReference type="Pfam" id="PF13639">
    <property type="entry name" value="zf-RING_2"/>
    <property type="match status" value="1"/>
</dbReference>
<dbReference type="AlphaFoldDB" id="A0A8S1RD75"/>
<keyword evidence="3" id="KW-0862">Zinc</keyword>
<dbReference type="SMART" id="SM00184">
    <property type="entry name" value="RING"/>
    <property type="match status" value="1"/>
</dbReference>
<keyword evidence="1" id="KW-0479">Metal-binding</keyword>
<evidence type="ECO:0000256" key="2">
    <source>
        <dbReference type="ARBA" id="ARBA00022771"/>
    </source>
</evidence>
<reference evidence="6" key="1">
    <citation type="submission" date="2021-01" db="EMBL/GenBank/DDBJ databases">
        <authorList>
            <consortium name="Genoscope - CEA"/>
            <person name="William W."/>
        </authorList>
    </citation>
    <scope>NUCLEOTIDE SEQUENCE</scope>
</reference>